<evidence type="ECO:0000256" key="1">
    <source>
        <dbReference type="ARBA" id="ARBA00004651"/>
    </source>
</evidence>
<evidence type="ECO:0000313" key="11">
    <source>
        <dbReference type="Proteomes" id="UP000317909"/>
    </source>
</evidence>
<evidence type="ECO:0000256" key="2">
    <source>
        <dbReference type="ARBA" id="ARBA00005236"/>
    </source>
</evidence>
<reference evidence="10 11" key="1">
    <citation type="submission" date="2019-02" db="EMBL/GenBank/DDBJ databases">
        <title>Deep-cultivation of Planctomycetes and their phenomic and genomic characterization uncovers novel biology.</title>
        <authorList>
            <person name="Wiegand S."/>
            <person name="Jogler M."/>
            <person name="Boedeker C."/>
            <person name="Pinto D."/>
            <person name="Vollmers J."/>
            <person name="Rivas-Marin E."/>
            <person name="Kohn T."/>
            <person name="Peeters S.H."/>
            <person name="Heuer A."/>
            <person name="Rast P."/>
            <person name="Oberbeckmann S."/>
            <person name="Bunk B."/>
            <person name="Jeske O."/>
            <person name="Meyerdierks A."/>
            <person name="Storesund J.E."/>
            <person name="Kallscheuer N."/>
            <person name="Luecker S."/>
            <person name="Lage O.M."/>
            <person name="Pohl T."/>
            <person name="Merkel B.J."/>
            <person name="Hornburger P."/>
            <person name="Mueller R.-W."/>
            <person name="Bruemmer F."/>
            <person name="Labrenz M."/>
            <person name="Spormann A.M."/>
            <person name="Op den Camp H."/>
            <person name="Overmann J."/>
            <person name="Amann R."/>
            <person name="Jetten M.S.M."/>
            <person name="Mascher T."/>
            <person name="Medema M.H."/>
            <person name="Devos D.P."/>
            <person name="Kaster A.-K."/>
            <person name="Ovreas L."/>
            <person name="Rohde M."/>
            <person name="Galperin M.Y."/>
            <person name="Jogler C."/>
        </authorList>
    </citation>
    <scope>NUCLEOTIDE SEQUENCE [LARGE SCALE GENOMIC DNA]</scope>
    <source>
        <strain evidence="10 11">I41</strain>
    </source>
</reference>
<feature type="transmembrane region" description="Helical" evidence="7">
    <location>
        <begin position="755"/>
        <end position="782"/>
    </location>
</feature>
<feature type="transmembrane region" description="Helical" evidence="7">
    <location>
        <begin position="393"/>
        <end position="415"/>
    </location>
</feature>
<gene>
    <name evidence="10" type="primary">macB_5</name>
    <name evidence="10" type="ORF">I41_41550</name>
</gene>
<feature type="transmembrane region" description="Helical" evidence="7">
    <location>
        <begin position="474"/>
        <end position="496"/>
    </location>
</feature>
<evidence type="ECO:0000313" key="10">
    <source>
        <dbReference type="EMBL" id="QDT74951.1"/>
    </source>
</evidence>
<evidence type="ECO:0000256" key="6">
    <source>
        <dbReference type="ARBA" id="ARBA00023136"/>
    </source>
</evidence>
<dbReference type="Pfam" id="PF12704">
    <property type="entry name" value="MacB_PCD"/>
    <property type="match status" value="2"/>
</dbReference>
<feature type="transmembrane region" description="Helical" evidence="7">
    <location>
        <begin position="709"/>
        <end position="734"/>
    </location>
</feature>
<dbReference type="PANTHER" id="PTHR30489:SF0">
    <property type="entry name" value="LIPOPROTEIN-RELEASING SYSTEM TRANSMEMBRANE PROTEIN LOLE"/>
    <property type="match status" value="1"/>
</dbReference>
<keyword evidence="6 7" id="KW-0472">Membrane</keyword>
<dbReference type="PANTHER" id="PTHR30489">
    <property type="entry name" value="LIPOPROTEIN-RELEASING SYSTEM TRANSMEMBRANE PROTEIN LOLE"/>
    <property type="match status" value="1"/>
</dbReference>
<dbReference type="InterPro" id="IPR003838">
    <property type="entry name" value="ABC3_permease_C"/>
</dbReference>
<name>A0A517U2V0_9BACT</name>
<feature type="domain" description="ABC3 transporter permease C-terminal" evidence="8">
    <location>
        <begin position="712"/>
        <end position="829"/>
    </location>
</feature>
<dbReference type="OrthoDB" id="9770036at2"/>
<dbReference type="Pfam" id="PF02687">
    <property type="entry name" value="FtsX"/>
    <property type="match status" value="2"/>
</dbReference>
<feature type="domain" description="MacB-like periplasmic core" evidence="9">
    <location>
        <begin position="19"/>
        <end position="224"/>
    </location>
</feature>
<feature type="domain" description="ABC3 transporter permease C-terminal" evidence="8">
    <location>
        <begin position="258"/>
        <end position="375"/>
    </location>
</feature>
<feature type="transmembrane region" description="Helical" evidence="7">
    <location>
        <begin position="421"/>
        <end position="453"/>
    </location>
</feature>
<feature type="transmembrane region" description="Helical" evidence="7">
    <location>
        <begin position="254"/>
        <end position="276"/>
    </location>
</feature>
<keyword evidence="5 7" id="KW-1133">Transmembrane helix</keyword>
<dbReference type="Proteomes" id="UP000317909">
    <property type="component" value="Chromosome"/>
</dbReference>
<dbReference type="GO" id="GO:0005524">
    <property type="term" value="F:ATP binding"/>
    <property type="evidence" value="ECO:0007669"/>
    <property type="project" value="UniProtKB-KW"/>
</dbReference>
<dbReference type="RefSeq" id="WP_145434663.1">
    <property type="nucleotide sequence ID" value="NZ_CP036339.1"/>
</dbReference>
<dbReference type="GO" id="GO:0098797">
    <property type="term" value="C:plasma membrane protein complex"/>
    <property type="evidence" value="ECO:0007669"/>
    <property type="project" value="TreeGrafter"/>
</dbReference>
<feature type="transmembrane region" description="Helical" evidence="7">
    <location>
        <begin position="296"/>
        <end position="328"/>
    </location>
</feature>
<evidence type="ECO:0000259" key="9">
    <source>
        <dbReference type="Pfam" id="PF12704"/>
    </source>
</evidence>
<keyword evidence="10" id="KW-0067">ATP-binding</keyword>
<keyword evidence="10" id="KW-0378">Hydrolase</keyword>
<comment type="similarity">
    <text evidence="2">Belongs to the ABC-4 integral membrane protein family. LolC/E subfamily.</text>
</comment>
<dbReference type="InterPro" id="IPR025857">
    <property type="entry name" value="MacB_PCD"/>
</dbReference>
<organism evidence="10 11">
    <name type="scientific">Lacipirellula limnantheis</name>
    <dbReference type="NCBI Taxonomy" id="2528024"/>
    <lineage>
        <taxon>Bacteria</taxon>
        <taxon>Pseudomonadati</taxon>
        <taxon>Planctomycetota</taxon>
        <taxon>Planctomycetia</taxon>
        <taxon>Pirellulales</taxon>
        <taxon>Lacipirellulaceae</taxon>
        <taxon>Lacipirellula</taxon>
    </lineage>
</organism>
<dbReference type="AlphaFoldDB" id="A0A517U2V0"/>
<evidence type="ECO:0000256" key="4">
    <source>
        <dbReference type="ARBA" id="ARBA00022692"/>
    </source>
</evidence>
<dbReference type="GO" id="GO:0016787">
    <property type="term" value="F:hydrolase activity"/>
    <property type="evidence" value="ECO:0007669"/>
    <property type="project" value="UniProtKB-KW"/>
</dbReference>
<feature type="transmembrane region" description="Helical" evidence="7">
    <location>
        <begin position="348"/>
        <end position="368"/>
    </location>
</feature>
<keyword evidence="10" id="KW-0547">Nucleotide-binding</keyword>
<evidence type="ECO:0000256" key="5">
    <source>
        <dbReference type="ARBA" id="ARBA00022989"/>
    </source>
</evidence>
<evidence type="ECO:0000256" key="7">
    <source>
        <dbReference type="SAM" id="Phobius"/>
    </source>
</evidence>
<feature type="transmembrane region" description="Helical" evidence="7">
    <location>
        <begin position="802"/>
        <end position="820"/>
    </location>
</feature>
<dbReference type="KEGG" id="llh:I41_41550"/>
<keyword evidence="4 7" id="KW-0812">Transmembrane</keyword>
<protein>
    <submittedName>
        <fullName evidence="10">Macrolide export ATP-binding/permease protein MacB</fullName>
        <ecNumber evidence="10">3.6.3.-</ecNumber>
    </submittedName>
</protein>
<dbReference type="EMBL" id="CP036339">
    <property type="protein sequence ID" value="QDT74951.1"/>
    <property type="molecule type" value="Genomic_DNA"/>
</dbReference>
<evidence type="ECO:0000259" key="8">
    <source>
        <dbReference type="Pfam" id="PF02687"/>
    </source>
</evidence>
<dbReference type="GO" id="GO:0044874">
    <property type="term" value="P:lipoprotein localization to outer membrane"/>
    <property type="evidence" value="ECO:0007669"/>
    <property type="project" value="TreeGrafter"/>
</dbReference>
<keyword evidence="11" id="KW-1185">Reference proteome</keyword>
<sequence>MIYRRLGLREARQHPGRAILTMASVAIGVAAVVAVTFTTRSTQTAFDEIFQSLAGRASLEVVAPIGQTVPADLVEKILAVPGVETVAPRLQRPAVVYVNKKTRIQLVAAAVDPQRDVQVHDYKIVAGKPLTNTKGAVMSQLLAESLGVKVGDEVELLTRSGRIGVDVVGLFASNASGMSGQGAGLLIPLRAGQTWFLAPRKLDTIQIVFAEGADEAAVAKAIEKQLPANAELRHPANRSAMAEETILSTNQALLMARAFIILVAVFVITNTFLISVTQRRRQLGILRAIGGSRGQIAALVMSEALVMGVVGTIVGSLIGVLIANYLNAAMGAIYETTLPPIRFDAEPFIWAGVFGVGMSLLGAIVPAVKASRLNPLDALRDVLPDEIEGGSRWLVAAGVFTVIVCGALLALSIMGRLNSSVAVYAGVLGLVGLVLILPVALPVITRTVAALLPRRMRVEGRIASRQLLIHRSRTTLTVGVVFIAASAAIGLANTVLDNVQDVKNWYEKTLIADFFVRATMPDMATGLAADLPDGLDSEILAVNGVQGIDAIRLISAKAEKQNVILIVRGFNDASLQQFDVVRGDEAKIRGQLAAGEVVVGSVLAQRTKLNVGDELPLETEEGIKPFRIAAIVNDYQAGGLTVYMDRAVAEKQLEIGGVDVFVVKADHADIDAVRQQLLAIAQSHGLILQSFSELQGEIDGMMSGVDAGLWGMVVLGLLVATFGVVNTLMISVLEQTFEFGLLRVVAATRGQIRKIIFAQALIVAVMAMAPAVITGIGIAYLINMATYAVTGHIIDFQLHPSLTFGAFFLGLLTIIIAAWIPAERASRVPLGGMLRVR</sequence>
<comment type="subcellular location">
    <subcellularLocation>
        <location evidence="1">Cell membrane</location>
        <topology evidence="1">Multi-pass membrane protein</topology>
    </subcellularLocation>
</comment>
<accession>A0A517U2V0</accession>
<proteinExistence type="inferred from homology"/>
<dbReference type="InterPro" id="IPR051447">
    <property type="entry name" value="Lipoprotein-release_system"/>
</dbReference>
<feature type="transmembrane region" description="Helical" evidence="7">
    <location>
        <begin position="20"/>
        <end position="37"/>
    </location>
</feature>
<feature type="domain" description="MacB-like periplasmic core" evidence="9">
    <location>
        <begin position="474"/>
        <end position="679"/>
    </location>
</feature>
<keyword evidence="3" id="KW-1003">Cell membrane</keyword>
<evidence type="ECO:0000256" key="3">
    <source>
        <dbReference type="ARBA" id="ARBA00022475"/>
    </source>
</evidence>
<dbReference type="EC" id="3.6.3.-" evidence="10"/>